<accession>A0A8D8NNP1</accession>
<dbReference type="EMBL" id="HBUE01286638">
    <property type="protein sequence ID" value="CAG6571869.1"/>
    <property type="molecule type" value="Transcribed_RNA"/>
</dbReference>
<dbReference type="EMBL" id="HBUE01181023">
    <property type="protein sequence ID" value="CAG6520299.1"/>
    <property type="molecule type" value="Transcribed_RNA"/>
</dbReference>
<dbReference type="EMBL" id="HBUE01286635">
    <property type="protein sequence ID" value="CAG6571867.1"/>
    <property type="molecule type" value="Transcribed_RNA"/>
</dbReference>
<reference evidence="1" key="1">
    <citation type="submission" date="2021-05" db="EMBL/GenBank/DDBJ databases">
        <authorList>
            <person name="Alioto T."/>
            <person name="Alioto T."/>
            <person name="Gomez Garrido J."/>
        </authorList>
    </citation>
    <scope>NUCLEOTIDE SEQUENCE</scope>
</reference>
<organism evidence="1">
    <name type="scientific">Culex pipiens</name>
    <name type="common">House mosquito</name>
    <dbReference type="NCBI Taxonomy" id="7175"/>
    <lineage>
        <taxon>Eukaryota</taxon>
        <taxon>Metazoa</taxon>
        <taxon>Ecdysozoa</taxon>
        <taxon>Arthropoda</taxon>
        <taxon>Hexapoda</taxon>
        <taxon>Insecta</taxon>
        <taxon>Pterygota</taxon>
        <taxon>Neoptera</taxon>
        <taxon>Endopterygota</taxon>
        <taxon>Diptera</taxon>
        <taxon>Nematocera</taxon>
        <taxon>Culicoidea</taxon>
        <taxon>Culicidae</taxon>
        <taxon>Culicinae</taxon>
        <taxon>Culicini</taxon>
        <taxon>Culex</taxon>
        <taxon>Culex</taxon>
    </lineage>
</organism>
<name>A0A8D8NNP1_CULPI</name>
<sequence length="129" mass="14699">MCLYMSGQIYKKRPTKKKRALTSCASTTCNAQMGTHGRPRGGSNNPPSIKSLIPLIVCVWGFLLCRIDNGGPNFWICPAHPLWNGIPFHFPRGKLHAKLELVKLLLFYLKNYKKSRFLSIVFNLKSKFM</sequence>
<dbReference type="AlphaFoldDB" id="A0A8D8NNP1"/>
<proteinExistence type="predicted"/>
<evidence type="ECO:0000313" key="1">
    <source>
        <dbReference type="EMBL" id="CAG6571869.1"/>
    </source>
</evidence>
<dbReference type="EMBL" id="HBUE01181026">
    <property type="protein sequence ID" value="CAG6520301.1"/>
    <property type="molecule type" value="Transcribed_RNA"/>
</dbReference>
<protein>
    <submittedName>
        <fullName evidence="1">(northern house mosquito) hypothetical protein</fullName>
    </submittedName>
</protein>